<keyword evidence="1" id="KW-0472">Membrane</keyword>
<sequence>MDSRQFYVVLCVVTLLTISSGIAAAILAFLADPSREEQKKVVLMFEHIFTFGAGAIVALLSTDRTDPQ</sequence>
<dbReference type="AlphaFoldDB" id="A0A1G6ZSJ7"/>
<keyword evidence="1" id="KW-0812">Transmembrane</keyword>
<gene>
    <name evidence="2" type="ORF">SAMN05421720_10317</name>
</gene>
<organism evidence="2 3">
    <name type="scientific">Rhodospira trueperi</name>
    <dbReference type="NCBI Taxonomy" id="69960"/>
    <lineage>
        <taxon>Bacteria</taxon>
        <taxon>Pseudomonadati</taxon>
        <taxon>Pseudomonadota</taxon>
        <taxon>Alphaproteobacteria</taxon>
        <taxon>Rhodospirillales</taxon>
        <taxon>Rhodospirillaceae</taxon>
        <taxon>Rhodospira</taxon>
    </lineage>
</organism>
<dbReference type="EMBL" id="FNAP01000003">
    <property type="protein sequence ID" value="SDE05500.1"/>
    <property type="molecule type" value="Genomic_DNA"/>
</dbReference>
<evidence type="ECO:0000256" key="1">
    <source>
        <dbReference type="SAM" id="Phobius"/>
    </source>
</evidence>
<feature type="transmembrane region" description="Helical" evidence="1">
    <location>
        <begin position="6"/>
        <end position="30"/>
    </location>
</feature>
<evidence type="ECO:0000313" key="2">
    <source>
        <dbReference type="EMBL" id="SDE05500.1"/>
    </source>
</evidence>
<name>A0A1G6ZSJ7_9PROT</name>
<keyword evidence="3" id="KW-1185">Reference proteome</keyword>
<dbReference type="RefSeq" id="WP_092783311.1">
    <property type="nucleotide sequence ID" value="NZ_FNAP01000003.1"/>
</dbReference>
<reference evidence="2 3" key="1">
    <citation type="submission" date="2016-10" db="EMBL/GenBank/DDBJ databases">
        <authorList>
            <person name="de Groot N.N."/>
        </authorList>
    </citation>
    <scope>NUCLEOTIDE SEQUENCE [LARGE SCALE GENOMIC DNA]</scope>
    <source>
        <strain evidence="2 3">ATCC 700224</strain>
    </source>
</reference>
<accession>A0A1G6ZSJ7</accession>
<protein>
    <submittedName>
        <fullName evidence="2">Uncharacterized protein</fullName>
    </submittedName>
</protein>
<feature type="transmembrane region" description="Helical" evidence="1">
    <location>
        <begin position="42"/>
        <end position="62"/>
    </location>
</feature>
<proteinExistence type="predicted"/>
<keyword evidence="1" id="KW-1133">Transmembrane helix</keyword>
<evidence type="ECO:0000313" key="3">
    <source>
        <dbReference type="Proteomes" id="UP000199412"/>
    </source>
</evidence>
<dbReference type="Proteomes" id="UP000199412">
    <property type="component" value="Unassembled WGS sequence"/>
</dbReference>